<evidence type="ECO:0000256" key="2">
    <source>
        <dbReference type="SAM" id="Phobius"/>
    </source>
</evidence>
<proteinExistence type="predicted"/>
<accession>A0AAW6TRT0</accession>
<evidence type="ECO:0000313" key="4">
    <source>
        <dbReference type="Proteomes" id="UP001431776"/>
    </source>
</evidence>
<name>A0AAW6TRT0_9BACT</name>
<reference evidence="3" key="1">
    <citation type="submission" date="2023-05" db="EMBL/GenBank/DDBJ databases">
        <title>Anaerotaeda fermentans gen. nov., sp. nov., a novel anaerobic planctomycete of the new family within the order Sedimentisphaerales isolated from Taman Peninsula, Russia.</title>
        <authorList>
            <person name="Khomyakova M.A."/>
            <person name="Merkel A.Y."/>
            <person name="Slobodkin A.I."/>
        </authorList>
    </citation>
    <scope>NUCLEOTIDE SEQUENCE</scope>
    <source>
        <strain evidence="3">M17dextr</strain>
    </source>
</reference>
<dbReference type="RefSeq" id="WP_349243821.1">
    <property type="nucleotide sequence ID" value="NZ_JASCXX010000004.1"/>
</dbReference>
<evidence type="ECO:0000256" key="1">
    <source>
        <dbReference type="SAM" id="MobiDB-lite"/>
    </source>
</evidence>
<keyword evidence="4" id="KW-1185">Reference proteome</keyword>
<keyword evidence="2" id="KW-0812">Transmembrane</keyword>
<organism evidence="3 4">
    <name type="scientific">Anaerobaca lacustris</name>
    <dbReference type="NCBI Taxonomy" id="3044600"/>
    <lineage>
        <taxon>Bacteria</taxon>
        <taxon>Pseudomonadati</taxon>
        <taxon>Planctomycetota</taxon>
        <taxon>Phycisphaerae</taxon>
        <taxon>Sedimentisphaerales</taxon>
        <taxon>Anaerobacaceae</taxon>
        <taxon>Anaerobaca</taxon>
    </lineage>
</organism>
<dbReference type="EMBL" id="JASCXX010000004">
    <property type="protein sequence ID" value="MDI6448416.1"/>
    <property type="molecule type" value="Genomic_DNA"/>
</dbReference>
<evidence type="ECO:0000313" key="3">
    <source>
        <dbReference type="EMBL" id="MDI6448416.1"/>
    </source>
</evidence>
<gene>
    <name evidence="3" type="ORF">QJ522_05120</name>
</gene>
<protein>
    <submittedName>
        <fullName evidence="3">Type II secretion system protein</fullName>
    </submittedName>
</protein>
<keyword evidence="2" id="KW-0472">Membrane</keyword>
<dbReference type="Proteomes" id="UP001431776">
    <property type="component" value="Unassembled WGS sequence"/>
</dbReference>
<comment type="caution">
    <text evidence="3">The sequence shown here is derived from an EMBL/GenBank/DDBJ whole genome shotgun (WGS) entry which is preliminary data.</text>
</comment>
<feature type="transmembrane region" description="Helical" evidence="2">
    <location>
        <begin position="12"/>
        <end position="35"/>
    </location>
</feature>
<sequence length="266" mass="29348">MQRAAERRVGAFTLLEVVTSLAILALASSSVLFVINRCMATAANSAFQMVAFQLARENMEKLLTSETLSEQVEYGTSDRYPDIGWRTVVEAFSEPVTGQMWLRAVCSADYTDPVGETQTVELIHWITTLTDQQAEQFLEDEDVEALAAEQLLETLEEAARYAGVDADTIGTWVENGLLTTEAGAFIKHNLDIYIRSAGDPTAEEKDLQVESIAALALAREEARDQTGDRTETPAGSDVDPATGLRYDELEKMDVGDVMELIRSRRN</sequence>
<keyword evidence="2" id="KW-1133">Transmembrane helix</keyword>
<dbReference type="AlphaFoldDB" id="A0AAW6TRT0"/>
<feature type="region of interest" description="Disordered" evidence="1">
    <location>
        <begin position="220"/>
        <end position="245"/>
    </location>
</feature>
<feature type="compositionally biased region" description="Basic and acidic residues" evidence="1">
    <location>
        <begin position="220"/>
        <end position="231"/>
    </location>
</feature>